<evidence type="ECO:0000313" key="2">
    <source>
        <dbReference type="Proteomes" id="UP000077755"/>
    </source>
</evidence>
<gene>
    <name evidence="1" type="ORF">DCAR_0729087</name>
</gene>
<protein>
    <submittedName>
        <fullName evidence="1">Uncharacterized protein</fullName>
    </submittedName>
</protein>
<dbReference type="Gene3D" id="2.60.40.150">
    <property type="entry name" value="C2 domain"/>
    <property type="match status" value="1"/>
</dbReference>
<organism evidence="1 2">
    <name type="scientific">Daucus carota subsp. sativus</name>
    <name type="common">Carrot</name>
    <dbReference type="NCBI Taxonomy" id="79200"/>
    <lineage>
        <taxon>Eukaryota</taxon>
        <taxon>Viridiplantae</taxon>
        <taxon>Streptophyta</taxon>
        <taxon>Embryophyta</taxon>
        <taxon>Tracheophyta</taxon>
        <taxon>Spermatophyta</taxon>
        <taxon>Magnoliopsida</taxon>
        <taxon>eudicotyledons</taxon>
        <taxon>Gunneridae</taxon>
        <taxon>Pentapetalae</taxon>
        <taxon>asterids</taxon>
        <taxon>campanulids</taxon>
        <taxon>Apiales</taxon>
        <taxon>Apiaceae</taxon>
        <taxon>Apioideae</taxon>
        <taxon>Scandiceae</taxon>
        <taxon>Daucinae</taxon>
        <taxon>Daucus</taxon>
        <taxon>Daucus sect. Daucus</taxon>
    </lineage>
</organism>
<reference evidence="1" key="2">
    <citation type="submission" date="2022-03" db="EMBL/GenBank/DDBJ databases">
        <title>Draft title - Genomic analysis of global carrot germplasm unveils the trajectory of domestication and the origin of high carotenoid orange carrot.</title>
        <authorList>
            <person name="Iorizzo M."/>
            <person name="Ellison S."/>
            <person name="Senalik D."/>
            <person name="Macko-Podgorni A."/>
            <person name="Grzebelus D."/>
            <person name="Bostan H."/>
            <person name="Rolling W."/>
            <person name="Curaba J."/>
            <person name="Simon P."/>
        </authorList>
    </citation>
    <scope>NUCLEOTIDE SEQUENCE</scope>
    <source>
        <tissue evidence="1">Leaf</tissue>
    </source>
</reference>
<dbReference type="AlphaFoldDB" id="A0A164U0I4"/>
<dbReference type="Gramene" id="KZM88261">
    <property type="protein sequence ID" value="KZM88261"/>
    <property type="gene ID" value="DCAR_025336"/>
</dbReference>
<dbReference type="EMBL" id="CP093349">
    <property type="protein sequence ID" value="WOH09629.1"/>
    <property type="molecule type" value="Genomic_DNA"/>
</dbReference>
<name>A0A164U0I4_DAUCS</name>
<accession>A0A164U0I4</accession>
<reference evidence="1" key="1">
    <citation type="journal article" date="2016" name="Nat. Genet.">
        <title>A high-quality carrot genome assembly provides new insights into carotenoid accumulation and asterid genome evolution.</title>
        <authorList>
            <person name="Iorizzo M."/>
            <person name="Ellison S."/>
            <person name="Senalik D."/>
            <person name="Zeng P."/>
            <person name="Satapoomin P."/>
            <person name="Huang J."/>
            <person name="Bowman M."/>
            <person name="Iovene M."/>
            <person name="Sanseverino W."/>
            <person name="Cavagnaro P."/>
            <person name="Yildiz M."/>
            <person name="Macko-Podgorni A."/>
            <person name="Moranska E."/>
            <person name="Grzebelus E."/>
            <person name="Grzebelus D."/>
            <person name="Ashrafi H."/>
            <person name="Zheng Z."/>
            <person name="Cheng S."/>
            <person name="Spooner D."/>
            <person name="Van Deynze A."/>
            <person name="Simon P."/>
        </authorList>
    </citation>
    <scope>NUCLEOTIDE SEQUENCE</scope>
    <source>
        <tissue evidence="1">Leaf</tissue>
    </source>
</reference>
<dbReference type="InterPro" id="IPR035892">
    <property type="entry name" value="C2_domain_sf"/>
</dbReference>
<dbReference type="SUPFAM" id="SSF49562">
    <property type="entry name" value="C2 domain (Calcium/lipid-binding domain, CaLB)"/>
    <property type="match status" value="1"/>
</dbReference>
<keyword evidence="2" id="KW-1185">Reference proteome</keyword>
<dbReference type="InterPro" id="IPR000008">
    <property type="entry name" value="C2_dom"/>
</dbReference>
<evidence type="ECO:0000313" key="1">
    <source>
        <dbReference type="EMBL" id="WOH09629.1"/>
    </source>
</evidence>
<sequence length="113" mass="12385">MLGHTISNNPILGSPKMDTTSRININMKGKAVGPLPTAFRSGEVQEGNKDYEGKLPVTLVDARKLFYVFPGKTDPYVILKLGDQVIRSKKNSQTTVIGSPGEPIWNQVTFLVI</sequence>
<dbReference type="PANTHER" id="PTHR47261">
    <property type="entry name" value="CALCIUM-DEPENDENT LIPID-BINDING (CALB DOMAIN) FAMILY PROTEIN"/>
    <property type="match status" value="1"/>
</dbReference>
<dbReference type="Proteomes" id="UP000077755">
    <property type="component" value="Chromosome 7"/>
</dbReference>
<dbReference type="Pfam" id="PF00168">
    <property type="entry name" value="C2"/>
    <property type="match status" value="1"/>
</dbReference>
<proteinExistence type="predicted"/>
<dbReference type="PANTHER" id="PTHR47261:SF2">
    <property type="entry name" value="CALCIUM-DEPENDENT LIPID-BINDING (CALB DOMAIN) FAMILY PROTEIN"/>
    <property type="match status" value="1"/>
</dbReference>